<gene>
    <name evidence="2" type="ORF">Pma05_44060</name>
</gene>
<keyword evidence="3" id="KW-1185">Reference proteome</keyword>
<evidence type="ECO:0000256" key="1">
    <source>
        <dbReference type="ARBA" id="ARBA00021948"/>
    </source>
</evidence>
<dbReference type="EMBL" id="BONX01000029">
    <property type="protein sequence ID" value="GIG97833.1"/>
    <property type="molecule type" value="Genomic_DNA"/>
</dbReference>
<comment type="caution">
    <text evidence="2">The sequence shown here is derived from an EMBL/GenBank/DDBJ whole genome shotgun (WGS) entry which is preliminary data.</text>
</comment>
<accession>A0ABQ4ET62</accession>
<dbReference type="InterPro" id="IPR036702">
    <property type="entry name" value="ComB-like_sf"/>
</dbReference>
<dbReference type="Pfam" id="PF04029">
    <property type="entry name" value="2-ph_phosp"/>
    <property type="match status" value="1"/>
</dbReference>
<organism evidence="2 3">
    <name type="scientific">Plantactinospora mayteni</name>
    <dbReference type="NCBI Taxonomy" id="566021"/>
    <lineage>
        <taxon>Bacteria</taxon>
        <taxon>Bacillati</taxon>
        <taxon>Actinomycetota</taxon>
        <taxon>Actinomycetes</taxon>
        <taxon>Micromonosporales</taxon>
        <taxon>Micromonosporaceae</taxon>
        <taxon>Plantactinospora</taxon>
    </lineage>
</organism>
<protein>
    <recommendedName>
        <fullName evidence="1">Probable 2-phosphosulfolactate phosphatase</fullName>
    </recommendedName>
</protein>
<sequence length="278" mass="28506">MIRLRGGRIFRWRRNRIVTELTGPSDDSAESVYAQPGTGARLDWGLAGAAELSRVCAVLVVVDVLSFTTSVEVAVARGMRVHPFPWGAQAAEYATRVGAVAAVGRRAVTPDHPWSLSPAALHTAPVVPELVLPSPNGSAISAAASATGLPVVAACLRNATAVGRWLLAQGYGSTTAPIGIVAAGERWPDESLRPAVEDQLGAAAVLDALSTVSGGLSVEAALALAALNSLPDVPAAVRGSVSGRELVTRGFGQDVEIAVQVGVSDVVPVLRNGVYSPA</sequence>
<dbReference type="SUPFAM" id="SSF142823">
    <property type="entry name" value="ComB-like"/>
    <property type="match status" value="1"/>
</dbReference>
<reference evidence="2 3" key="1">
    <citation type="submission" date="2021-01" db="EMBL/GenBank/DDBJ databases">
        <title>Whole genome shotgun sequence of Plantactinospora mayteni NBRC 109088.</title>
        <authorList>
            <person name="Komaki H."/>
            <person name="Tamura T."/>
        </authorList>
    </citation>
    <scope>NUCLEOTIDE SEQUENCE [LARGE SCALE GENOMIC DNA]</scope>
    <source>
        <strain evidence="2 3">NBRC 109088</strain>
    </source>
</reference>
<dbReference type="Proteomes" id="UP000621500">
    <property type="component" value="Unassembled WGS sequence"/>
</dbReference>
<proteinExistence type="predicted"/>
<dbReference type="InterPro" id="IPR005238">
    <property type="entry name" value="ComB-like"/>
</dbReference>
<dbReference type="Gene3D" id="3.90.1560.10">
    <property type="entry name" value="ComB-like"/>
    <property type="match status" value="1"/>
</dbReference>
<evidence type="ECO:0000313" key="2">
    <source>
        <dbReference type="EMBL" id="GIG97833.1"/>
    </source>
</evidence>
<name>A0ABQ4ET62_9ACTN</name>
<evidence type="ECO:0000313" key="3">
    <source>
        <dbReference type="Proteomes" id="UP000621500"/>
    </source>
</evidence>